<dbReference type="Proteomes" id="UP000527352">
    <property type="component" value="Unassembled WGS sequence"/>
</dbReference>
<dbReference type="PANTHER" id="PTHR22916:SF3">
    <property type="entry name" value="UDP-GLCNAC:BETAGAL BETA-1,3-N-ACETYLGLUCOSAMINYLTRANSFERASE-LIKE PROTEIN 1"/>
    <property type="match status" value="1"/>
</dbReference>
<keyword evidence="4" id="KW-1185">Reference proteome</keyword>
<organism evidence="3 4">
    <name type="scientific">Shewanella oncorhynchi</name>
    <dbReference type="NCBI Taxonomy" id="2726434"/>
    <lineage>
        <taxon>Bacteria</taxon>
        <taxon>Pseudomonadati</taxon>
        <taxon>Pseudomonadota</taxon>
        <taxon>Gammaproteobacteria</taxon>
        <taxon>Alteromonadales</taxon>
        <taxon>Shewanellaceae</taxon>
        <taxon>Shewanella</taxon>
    </lineage>
</organism>
<comment type="caution">
    <text evidence="3">The sequence shown here is derived from an EMBL/GenBank/DDBJ whole genome shotgun (WGS) entry which is preliminary data.</text>
</comment>
<evidence type="ECO:0000313" key="3">
    <source>
        <dbReference type="EMBL" id="NLQ22799.1"/>
    </source>
</evidence>
<sequence length="251" mass="28605">MLFDRPSDEPLVSIIMPGYNSSSFIEDSIRSVLNQSYLNWELLFVDDGSTDGTLEFVKSFNDKRIKVFSLGYNSGSPTEPRNFAIAEAKGKYIAFLDADDTWEPNKLDLQLHAMTTSNVLASHGYYYRVRNSTIIGVVESPSLVTYNMMLKSNRIGNLTGIYNCHVLGKFYQKNIGHEDFAMWLSILSKTNSIGVMTPIAKYQVSESSISSNKFKASMWHYEILRNEAGLSFFKASFFYVFYLFYAVAKRF</sequence>
<evidence type="ECO:0000313" key="4">
    <source>
        <dbReference type="Proteomes" id="UP000527352"/>
    </source>
</evidence>
<feature type="domain" description="Glycosyltransferase 2-like" evidence="2">
    <location>
        <begin position="13"/>
        <end position="132"/>
    </location>
</feature>
<evidence type="ECO:0000256" key="1">
    <source>
        <dbReference type="SAM" id="Phobius"/>
    </source>
</evidence>
<accession>A0ABX1KM87</accession>
<dbReference type="InterPro" id="IPR029044">
    <property type="entry name" value="Nucleotide-diphossugar_trans"/>
</dbReference>
<dbReference type="EMBL" id="JABAEB010000004">
    <property type="protein sequence ID" value="NLQ22799.1"/>
    <property type="molecule type" value="Genomic_DNA"/>
</dbReference>
<evidence type="ECO:0000259" key="2">
    <source>
        <dbReference type="Pfam" id="PF00535"/>
    </source>
</evidence>
<dbReference type="SUPFAM" id="SSF53448">
    <property type="entry name" value="Nucleotide-diphospho-sugar transferases"/>
    <property type="match status" value="1"/>
</dbReference>
<keyword evidence="1" id="KW-0812">Transmembrane</keyword>
<name>A0ABX1KM87_9GAMM</name>
<dbReference type="PANTHER" id="PTHR22916">
    <property type="entry name" value="GLYCOSYLTRANSFERASE"/>
    <property type="match status" value="1"/>
</dbReference>
<dbReference type="CDD" id="cd00761">
    <property type="entry name" value="Glyco_tranf_GTA_type"/>
    <property type="match status" value="1"/>
</dbReference>
<dbReference type="RefSeq" id="WP_168824397.1">
    <property type="nucleotide sequence ID" value="NZ_JABAEB010000004.1"/>
</dbReference>
<dbReference type="InterPro" id="IPR001173">
    <property type="entry name" value="Glyco_trans_2-like"/>
</dbReference>
<gene>
    <name evidence="3" type="ORF">HGO26_07890</name>
</gene>
<protein>
    <submittedName>
        <fullName evidence="3">Glycosyltransferase</fullName>
    </submittedName>
</protein>
<dbReference type="Pfam" id="PF00535">
    <property type="entry name" value="Glycos_transf_2"/>
    <property type="match status" value="1"/>
</dbReference>
<keyword evidence="1" id="KW-0472">Membrane</keyword>
<dbReference type="Gene3D" id="3.90.550.10">
    <property type="entry name" value="Spore Coat Polysaccharide Biosynthesis Protein SpsA, Chain A"/>
    <property type="match status" value="1"/>
</dbReference>
<feature type="transmembrane region" description="Helical" evidence="1">
    <location>
        <begin position="228"/>
        <end position="248"/>
    </location>
</feature>
<keyword evidence="1" id="KW-1133">Transmembrane helix</keyword>
<reference evidence="3 4" key="1">
    <citation type="submission" date="2020-04" db="EMBL/GenBank/DDBJ databases">
        <title>The first description of lens atrophy caused by putative novel Shewanella sp. that is a new emerging pathogen for cultured rainbow trout?</title>
        <authorList>
            <person name="Saticioglu I.B."/>
            <person name="Duman M."/>
            <person name="Altun S."/>
        </authorList>
    </citation>
    <scope>NUCLEOTIDE SEQUENCE [LARGE SCALE GENOMIC DNA]</scope>
    <source>
        <strain evidence="3 4">S-1</strain>
    </source>
</reference>
<proteinExistence type="predicted"/>